<dbReference type="InterPro" id="IPR051257">
    <property type="entry name" value="Diverse_CBS-Domain"/>
</dbReference>
<accession>A0A1S7LD73</accession>
<dbReference type="PANTHER" id="PTHR43080:SF2">
    <property type="entry name" value="CBS DOMAIN-CONTAINING PROTEIN"/>
    <property type="match status" value="1"/>
</dbReference>
<evidence type="ECO:0000313" key="4">
    <source>
        <dbReference type="EMBL" id="CRH04343.1"/>
    </source>
</evidence>
<evidence type="ECO:0000256" key="2">
    <source>
        <dbReference type="PROSITE-ProRule" id="PRU00703"/>
    </source>
</evidence>
<dbReference type="SUPFAM" id="SSF54631">
    <property type="entry name" value="CBS-domain pair"/>
    <property type="match status" value="1"/>
</dbReference>
<organism evidence="4">
    <name type="scientific">Magnetococcus massalia (strain MO-1)</name>
    <dbReference type="NCBI Taxonomy" id="451514"/>
    <lineage>
        <taxon>Bacteria</taxon>
        <taxon>Pseudomonadati</taxon>
        <taxon>Pseudomonadota</taxon>
        <taxon>Magnetococcia</taxon>
        <taxon>Magnetococcales</taxon>
        <taxon>Magnetococcaceae</taxon>
        <taxon>Magnetococcus</taxon>
    </lineage>
</organism>
<reference evidence="4" key="1">
    <citation type="submission" date="2015-04" db="EMBL/GenBank/DDBJ databases">
        <authorList>
            <person name="Syromyatnikov M.Y."/>
            <person name="Popov V.N."/>
        </authorList>
    </citation>
    <scope>NUCLEOTIDE SEQUENCE</scope>
    <source>
        <strain evidence="4">MO-1</strain>
    </source>
</reference>
<dbReference type="SMART" id="SM00116">
    <property type="entry name" value="CBS"/>
    <property type="match status" value="2"/>
</dbReference>
<gene>
    <name evidence="4" type="ORF">MAGMO_0128</name>
</gene>
<dbReference type="InterPro" id="IPR000644">
    <property type="entry name" value="CBS_dom"/>
</dbReference>
<proteinExistence type="predicted"/>
<dbReference type="CDD" id="cd04584">
    <property type="entry name" value="CBS_pair_AcuB_like"/>
    <property type="match status" value="1"/>
</dbReference>
<dbReference type="EMBL" id="LO017727">
    <property type="protein sequence ID" value="CRH04343.1"/>
    <property type="molecule type" value="Genomic_DNA"/>
</dbReference>
<name>A0A1S7LD73_MAGMO</name>
<dbReference type="PROSITE" id="PS51371">
    <property type="entry name" value="CBS"/>
    <property type="match status" value="2"/>
</dbReference>
<evidence type="ECO:0000256" key="1">
    <source>
        <dbReference type="ARBA" id="ARBA00023122"/>
    </source>
</evidence>
<protein>
    <submittedName>
        <fullName evidence="4">Putative signal transduction protein with CBS domains</fullName>
    </submittedName>
</protein>
<feature type="domain" description="CBS" evidence="3">
    <location>
        <begin position="7"/>
        <end position="62"/>
    </location>
</feature>
<feature type="domain" description="CBS" evidence="3">
    <location>
        <begin position="81"/>
        <end position="141"/>
    </location>
</feature>
<dbReference type="Pfam" id="PF00571">
    <property type="entry name" value="CBS"/>
    <property type="match status" value="2"/>
</dbReference>
<dbReference type="Gene3D" id="3.10.580.10">
    <property type="entry name" value="CBS-domain"/>
    <property type="match status" value="1"/>
</dbReference>
<dbReference type="PANTHER" id="PTHR43080">
    <property type="entry name" value="CBS DOMAIN-CONTAINING PROTEIN CBSX3, MITOCHONDRIAL"/>
    <property type="match status" value="1"/>
</dbReference>
<evidence type="ECO:0000259" key="3">
    <source>
        <dbReference type="PROSITE" id="PS51371"/>
    </source>
</evidence>
<dbReference type="InterPro" id="IPR046342">
    <property type="entry name" value="CBS_dom_sf"/>
</dbReference>
<sequence>MYIDRIMKRDVVSVAPEATLSEMAEVMRNHHFRHLPVVDGGRLVGVVSRQDILRAEPSPVSTLSAGEAKYLLSKVTAKEIMQSEVIECGPKTLIEEAGWLMRHHRVGFLPVLSDGQLQGVVTTDDLMDFFLDVTGCNVRDSARIALHLADETGRLSEMLQQINKLGGYIATVVSPTHPDETGKRIAIVRYRHDDPQVVADKLTEMGYHIITEDLEESGHV</sequence>
<dbReference type="AlphaFoldDB" id="A0A1S7LD73"/>
<keyword evidence="1 2" id="KW-0129">CBS domain</keyword>